<evidence type="ECO:0000256" key="1">
    <source>
        <dbReference type="ARBA" id="ARBA00023015"/>
    </source>
</evidence>
<dbReference type="CDD" id="cd07377">
    <property type="entry name" value="WHTH_GntR"/>
    <property type="match status" value="1"/>
</dbReference>
<dbReference type="InterPro" id="IPR011663">
    <property type="entry name" value="UTRA"/>
</dbReference>
<evidence type="ECO:0000313" key="5">
    <source>
        <dbReference type="EMBL" id="ADW74029.1"/>
    </source>
</evidence>
<organism evidence="5 6">
    <name type="scientific">Rahnella sp. (strain Y9602)</name>
    <dbReference type="NCBI Taxonomy" id="2703885"/>
    <lineage>
        <taxon>Bacteria</taxon>
        <taxon>Pseudomonadati</taxon>
        <taxon>Pseudomonadota</taxon>
        <taxon>Gammaproteobacteria</taxon>
        <taxon>Enterobacterales</taxon>
        <taxon>Yersiniaceae</taxon>
        <taxon>Rahnella</taxon>
    </lineage>
</organism>
<dbReference type="InterPro" id="IPR050679">
    <property type="entry name" value="Bact_HTH_transcr_reg"/>
</dbReference>
<dbReference type="Pfam" id="PF00392">
    <property type="entry name" value="GntR"/>
    <property type="match status" value="1"/>
</dbReference>
<dbReference type="Gene3D" id="1.10.10.10">
    <property type="entry name" value="Winged helix-like DNA-binding domain superfamily/Winged helix DNA-binding domain"/>
    <property type="match status" value="1"/>
</dbReference>
<dbReference type="HOGENOM" id="CLU_063236_3_0_6"/>
<dbReference type="AlphaFoldDB" id="A0A0H3FAV0"/>
<evidence type="ECO:0000256" key="3">
    <source>
        <dbReference type="ARBA" id="ARBA00023163"/>
    </source>
</evidence>
<dbReference type="InterPro" id="IPR000524">
    <property type="entry name" value="Tscrpt_reg_HTH_GntR"/>
</dbReference>
<dbReference type="SMART" id="SM00866">
    <property type="entry name" value="UTRA"/>
    <property type="match status" value="1"/>
</dbReference>
<proteinExistence type="predicted"/>
<dbReference type="eggNOG" id="COG2188">
    <property type="taxonomic scope" value="Bacteria"/>
</dbReference>
<dbReference type="SUPFAM" id="SSF64288">
    <property type="entry name" value="Chorismate lyase-like"/>
    <property type="match status" value="1"/>
</dbReference>
<dbReference type="SMART" id="SM00345">
    <property type="entry name" value="HTH_GNTR"/>
    <property type="match status" value="1"/>
</dbReference>
<evidence type="ECO:0000313" key="6">
    <source>
        <dbReference type="Proteomes" id="UP000007257"/>
    </source>
</evidence>
<reference evidence="6" key="1">
    <citation type="submission" date="2011-01" db="EMBL/GenBank/DDBJ databases">
        <title>Complete sequence of chromosome of Rahnella sp. Y9602.</title>
        <authorList>
            <consortium name="US DOE Joint Genome Institute"/>
            <person name="Lucas S."/>
            <person name="Copeland A."/>
            <person name="Lapidus A."/>
            <person name="Cheng J.-F."/>
            <person name="Goodwin L."/>
            <person name="Pitluck S."/>
            <person name="Lu M."/>
            <person name="Detter J.C."/>
            <person name="Han C."/>
            <person name="Tapia R."/>
            <person name="Land M."/>
            <person name="Hauser L."/>
            <person name="Kyrpides N."/>
            <person name="Ivanova N."/>
            <person name="Ovchinnikova G."/>
            <person name="Pagani I."/>
            <person name="Sobecky P.A."/>
            <person name="Martinez R.J."/>
            <person name="Woyke T."/>
        </authorList>
    </citation>
    <scope>NUCLEOTIDE SEQUENCE [LARGE SCALE GENOMIC DNA]</scope>
    <source>
        <strain evidence="6">Y9602</strain>
    </source>
</reference>
<dbReference type="PROSITE" id="PS50949">
    <property type="entry name" value="HTH_GNTR"/>
    <property type="match status" value="1"/>
</dbReference>
<dbReference type="EMBL" id="CP002505">
    <property type="protein sequence ID" value="ADW74029.1"/>
    <property type="molecule type" value="Genomic_DNA"/>
</dbReference>
<evidence type="ECO:0000256" key="2">
    <source>
        <dbReference type="ARBA" id="ARBA00023125"/>
    </source>
</evidence>
<feature type="domain" description="HTH gntR-type" evidence="4">
    <location>
        <begin position="23"/>
        <end position="91"/>
    </location>
</feature>
<dbReference type="GO" id="GO:0003677">
    <property type="term" value="F:DNA binding"/>
    <property type="evidence" value="ECO:0007669"/>
    <property type="project" value="UniProtKB-KW"/>
</dbReference>
<dbReference type="Proteomes" id="UP000007257">
    <property type="component" value="Chromosome"/>
</dbReference>
<dbReference type="PANTHER" id="PTHR44846">
    <property type="entry name" value="MANNOSYL-D-GLYCERATE TRANSPORT/METABOLISM SYSTEM REPRESSOR MNGR-RELATED"/>
    <property type="match status" value="1"/>
</dbReference>
<keyword evidence="2" id="KW-0238">DNA-binding</keyword>
<dbReference type="InterPro" id="IPR036390">
    <property type="entry name" value="WH_DNA-bd_sf"/>
</dbReference>
<dbReference type="PANTHER" id="PTHR44846:SF1">
    <property type="entry name" value="MANNOSYL-D-GLYCERATE TRANSPORT_METABOLISM SYSTEM REPRESSOR MNGR-RELATED"/>
    <property type="match status" value="1"/>
</dbReference>
<name>A0A0H3FAV0_RAHSY</name>
<keyword evidence="3" id="KW-0804">Transcription</keyword>
<dbReference type="Pfam" id="PF07702">
    <property type="entry name" value="UTRA"/>
    <property type="match status" value="1"/>
</dbReference>
<dbReference type="GO" id="GO:0003700">
    <property type="term" value="F:DNA-binding transcription factor activity"/>
    <property type="evidence" value="ECO:0007669"/>
    <property type="project" value="InterPro"/>
</dbReference>
<protein>
    <submittedName>
        <fullName evidence="5">Transcriptional regulator, GntR family</fullName>
    </submittedName>
</protein>
<dbReference type="InterPro" id="IPR036388">
    <property type="entry name" value="WH-like_DNA-bd_sf"/>
</dbReference>
<dbReference type="Gene3D" id="3.40.1410.10">
    <property type="entry name" value="Chorismate lyase-like"/>
    <property type="match status" value="1"/>
</dbReference>
<reference evidence="5 6" key="2">
    <citation type="journal article" date="2012" name="J. Bacteriol.">
        <title>Complete Genome Sequence of Rahnella sp. Strain Y9602, a Gammaproteobacterium Isolate from Metal- and Radionuclide-Contaminated Soil.</title>
        <authorList>
            <person name="Martinez R.J."/>
            <person name="Bruce D."/>
            <person name="Detter C."/>
            <person name="Goodwin L.A."/>
            <person name="Han J."/>
            <person name="Han C.S."/>
            <person name="Held B."/>
            <person name="Land M.L."/>
            <person name="Mikhailova N."/>
            <person name="Nolan M."/>
            <person name="Pennacchio L."/>
            <person name="Pitluck S."/>
            <person name="Tapia R."/>
            <person name="Woyke T."/>
            <person name="Sobecky P.A."/>
        </authorList>
    </citation>
    <scope>NUCLEOTIDE SEQUENCE [LARGE SCALE GENOMIC DNA]</scope>
    <source>
        <strain evidence="5 6">Y9602</strain>
    </source>
</reference>
<dbReference type="OrthoDB" id="9808698at2"/>
<dbReference type="InterPro" id="IPR028978">
    <property type="entry name" value="Chorismate_lyase_/UTRA_dom_sf"/>
</dbReference>
<gene>
    <name evidence="5" type="ordered locus">Rahaq_2422</name>
</gene>
<accession>A0A0H3FAV0</accession>
<sequence length="257" mass="28789">MTQQNKAEQDASPFGRLSERESAPLYEVVKRHISESILIGELPPGTVLPSENALAADFGVSVGTVRKALSALTTEGMLMRRRKTGTVVTGWAPLHNLSYFFQYFRLHGRDGALLNSETILLDHQTGEASAREAEKLQIDDGAPVIRIRRLRRVKGIPAMHERLVLPAERLPDFPAADDLPPLLYRFLLEKYGVRVAAVREQLIAEMADADDLKWLELGAPHAVMVIDEVSFDQSAVPVIMAHHRFSTDHFMYVNEIR</sequence>
<dbReference type="KEGG" id="rah:Rahaq_2422"/>
<evidence type="ECO:0000259" key="4">
    <source>
        <dbReference type="PROSITE" id="PS50949"/>
    </source>
</evidence>
<keyword evidence="1" id="KW-0805">Transcription regulation</keyword>
<dbReference type="GO" id="GO:0045892">
    <property type="term" value="P:negative regulation of DNA-templated transcription"/>
    <property type="evidence" value="ECO:0007669"/>
    <property type="project" value="TreeGrafter"/>
</dbReference>
<dbReference type="RefSeq" id="WP_013575729.1">
    <property type="nucleotide sequence ID" value="NC_015061.1"/>
</dbReference>
<dbReference type="PRINTS" id="PR00035">
    <property type="entry name" value="HTHGNTR"/>
</dbReference>
<dbReference type="SUPFAM" id="SSF46785">
    <property type="entry name" value="Winged helix' DNA-binding domain"/>
    <property type="match status" value="1"/>
</dbReference>